<gene>
    <name evidence="3" type="ORF">D9X91_12175</name>
</gene>
<organism evidence="3 4">
    <name type="scientific">Falsibacillus albus</name>
    <dbReference type="NCBI Taxonomy" id="2478915"/>
    <lineage>
        <taxon>Bacteria</taxon>
        <taxon>Bacillati</taxon>
        <taxon>Bacillota</taxon>
        <taxon>Bacilli</taxon>
        <taxon>Bacillales</taxon>
        <taxon>Bacillaceae</taxon>
        <taxon>Falsibacillus</taxon>
    </lineage>
</organism>
<evidence type="ECO:0000313" key="3">
    <source>
        <dbReference type="EMBL" id="RLQ95254.1"/>
    </source>
</evidence>
<dbReference type="SMART" id="SM00014">
    <property type="entry name" value="acidPPc"/>
    <property type="match status" value="1"/>
</dbReference>
<name>A0A3L7JYC2_9BACI</name>
<evidence type="ECO:0000313" key="4">
    <source>
        <dbReference type="Proteomes" id="UP000276770"/>
    </source>
</evidence>
<evidence type="ECO:0000259" key="2">
    <source>
        <dbReference type="SMART" id="SM00014"/>
    </source>
</evidence>
<keyword evidence="1" id="KW-1133">Transmembrane helix</keyword>
<proteinExistence type="predicted"/>
<feature type="domain" description="Phosphatidic acid phosphatase type 2/haloperoxidase" evidence="2">
    <location>
        <begin position="92"/>
        <end position="204"/>
    </location>
</feature>
<keyword evidence="1" id="KW-0812">Transmembrane</keyword>
<dbReference type="InterPro" id="IPR036938">
    <property type="entry name" value="PAP2/HPO_sf"/>
</dbReference>
<keyword evidence="1" id="KW-0472">Membrane</keyword>
<dbReference type="AlphaFoldDB" id="A0A3L7JYC2"/>
<dbReference type="PANTHER" id="PTHR14969:SF13">
    <property type="entry name" value="AT30094P"/>
    <property type="match status" value="1"/>
</dbReference>
<dbReference type="EMBL" id="RCVZ01000007">
    <property type="protein sequence ID" value="RLQ95254.1"/>
    <property type="molecule type" value="Genomic_DNA"/>
</dbReference>
<feature type="transmembrane region" description="Helical" evidence="1">
    <location>
        <begin position="91"/>
        <end position="113"/>
    </location>
</feature>
<dbReference type="PANTHER" id="PTHR14969">
    <property type="entry name" value="SPHINGOSINE-1-PHOSPHATE PHOSPHOHYDROLASE"/>
    <property type="match status" value="1"/>
</dbReference>
<reference evidence="3 4" key="1">
    <citation type="submission" date="2018-10" db="EMBL/GenBank/DDBJ databases">
        <title>Falsibacillus sp. genome draft.</title>
        <authorList>
            <person name="Shi S."/>
        </authorList>
    </citation>
    <scope>NUCLEOTIDE SEQUENCE [LARGE SCALE GENOMIC DNA]</scope>
    <source>
        <strain evidence="3 4">GY 10110</strain>
    </source>
</reference>
<dbReference type="Pfam" id="PF01569">
    <property type="entry name" value="PAP2"/>
    <property type="match status" value="1"/>
</dbReference>
<dbReference type="Proteomes" id="UP000276770">
    <property type="component" value="Unassembled WGS sequence"/>
</dbReference>
<sequence length="218" mass="25254">MTKNRIAIFKFLIVLGMISFFTWGFFEIADDYQDQEIRHFDSIIIEGIQNHVSPFWTHIMLGVTLLGSVKWIVILTSMTVMLLFLFKHRLLAVYVAVSISCGGLFNWLLKWIFKRERPDIEPIIQEQGYSFPSGHSMGSFIFYGTLAFILFKLYKQKWAKIFGALLAIFLVFFIGISRIYLGVHYPSDIVGGFTAGAAWTTISIITYHFLDIRRKRLE</sequence>
<dbReference type="InterPro" id="IPR000326">
    <property type="entry name" value="PAP2/HPO"/>
</dbReference>
<comment type="caution">
    <text evidence="3">The sequence shown here is derived from an EMBL/GenBank/DDBJ whole genome shotgun (WGS) entry which is preliminary data.</text>
</comment>
<feature type="transmembrane region" description="Helical" evidence="1">
    <location>
        <begin position="189"/>
        <end position="210"/>
    </location>
</feature>
<keyword evidence="4" id="KW-1185">Reference proteome</keyword>
<protein>
    <submittedName>
        <fullName evidence="3">Phosphatase PAP2 family protein</fullName>
    </submittedName>
</protein>
<dbReference type="OrthoDB" id="9789113at2"/>
<dbReference type="SUPFAM" id="SSF48317">
    <property type="entry name" value="Acid phosphatase/Vanadium-dependent haloperoxidase"/>
    <property type="match status" value="1"/>
</dbReference>
<feature type="transmembrane region" description="Helical" evidence="1">
    <location>
        <begin position="59"/>
        <end position="84"/>
    </location>
</feature>
<dbReference type="Gene3D" id="1.20.144.10">
    <property type="entry name" value="Phosphatidic acid phosphatase type 2/haloperoxidase"/>
    <property type="match status" value="2"/>
</dbReference>
<feature type="transmembrane region" description="Helical" evidence="1">
    <location>
        <begin position="7"/>
        <end position="26"/>
    </location>
</feature>
<feature type="transmembrane region" description="Helical" evidence="1">
    <location>
        <begin position="133"/>
        <end position="154"/>
    </location>
</feature>
<feature type="transmembrane region" description="Helical" evidence="1">
    <location>
        <begin position="161"/>
        <end position="183"/>
    </location>
</feature>
<accession>A0A3L7JYC2</accession>
<dbReference type="CDD" id="cd03392">
    <property type="entry name" value="PAP2_like_2"/>
    <property type="match status" value="1"/>
</dbReference>
<evidence type="ECO:0000256" key="1">
    <source>
        <dbReference type="SAM" id="Phobius"/>
    </source>
</evidence>